<evidence type="ECO:0000313" key="3">
    <source>
        <dbReference type="EMBL" id="ACP25321.1"/>
    </source>
</evidence>
<dbReference type="CDD" id="cd04301">
    <property type="entry name" value="NAT_SF"/>
    <property type="match status" value="1"/>
</dbReference>
<organism evidence="3 4">
    <name type="scientific">Sinorhizobium fredii (strain NBRC 101917 / NGR234)</name>
    <dbReference type="NCBI Taxonomy" id="394"/>
    <lineage>
        <taxon>Bacteria</taxon>
        <taxon>Pseudomonadati</taxon>
        <taxon>Pseudomonadota</taxon>
        <taxon>Alphaproteobacteria</taxon>
        <taxon>Hyphomicrobiales</taxon>
        <taxon>Rhizobiaceae</taxon>
        <taxon>Sinorhizobium/Ensifer group</taxon>
        <taxon>Sinorhizobium</taxon>
    </lineage>
</organism>
<proteinExistence type="predicted"/>
<dbReference type="PANTHER" id="PTHR13947">
    <property type="entry name" value="GNAT FAMILY N-ACETYLTRANSFERASE"/>
    <property type="match status" value="1"/>
</dbReference>
<dbReference type="InterPro" id="IPR000182">
    <property type="entry name" value="GNAT_dom"/>
</dbReference>
<dbReference type="GO" id="GO:0008080">
    <property type="term" value="F:N-acetyltransferase activity"/>
    <property type="evidence" value="ECO:0007669"/>
    <property type="project" value="InterPro"/>
</dbReference>
<dbReference type="AlphaFoldDB" id="C3MD02"/>
<dbReference type="InterPro" id="IPR050769">
    <property type="entry name" value="NAT_camello-type"/>
</dbReference>
<keyword evidence="1" id="KW-0808">Transferase</keyword>
<evidence type="ECO:0000259" key="2">
    <source>
        <dbReference type="PROSITE" id="PS51186"/>
    </source>
</evidence>
<dbReference type="PROSITE" id="PS51186">
    <property type="entry name" value="GNAT"/>
    <property type="match status" value="1"/>
</dbReference>
<dbReference type="STRING" id="394.NGR_c15530"/>
<dbReference type="PATRIC" id="fig|394.7.peg.4366"/>
<dbReference type="PANTHER" id="PTHR13947:SF37">
    <property type="entry name" value="LD18367P"/>
    <property type="match status" value="1"/>
</dbReference>
<feature type="domain" description="N-acetyltransferase" evidence="2">
    <location>
        <begin position="8"/>
        <end position="157"/>
    </location>
</feature>
<protein>
    <submittedName>
        <fullName evidence="3">Acetyltransferase</fullName>
    </submittedName>
</protein>
<accession>C3MD02</accession>
<dbReference type="Proteomes" id="UP000001054">
    <property type="component" value="Chromosome"/>
</dbReference>
<dbReference type="Pfam" id="PF00583">
    <property type="entry name" value="Acetyltransf_1"/>
    <property type="match status" value="1"/>
</dbReference>
<dbReference type="SUPFAM" id="SSF55729">
    <property type="entry name" value="Acyl-CoA N-acyltransferases (Nat)"/>
    <property type="match status" value="1"/>
</dbReference>
<dbReference type="eggNOG" id="COG0456">
    <property type="taxonomic scope" value="Bacteria"/>
</dbReference>
<dbReference type="InterPro" id="IPR016181">
    <property type="entry name" value="Acyl_CoA_acyltransferase"/>
</dbReference>
<gene>
    <name evidence="3" type="ordered locus">NGR_c15530</name>
</gene>
<evidence type="ECO:0000313" key="4">
    <source>
        <dbReference type="Proteomes" id="UP000001054"/>
    </source>
</evidence>
<name>C3MD02_SINFN</name>
<dbReference type="HOGENOM" id="CLU_115862_2_0_5"/>
<sequence length="157" mass="17412">MNAGSVPPDSRDCIVLSAPILDIIPDNPDPDDISAIVATLDAYNNANSGMVDQNGFAVVIRDPQTRVAIGGLYATDGYGWAFVRYLAIPEEYRGHGLGRRMMEEAEKIARARGYIGLWLDTFEFQARPFYEKLGFELFGELEGGAGAIPRYFLKKRF</sequence>
<evidence type="ECO:0000256" key="1">
    <source>
        <dbReference type="ARBA" id="ARBA00022679"/>
    </source>
</evidence>
<dbReference type="EMBL" id="CP001389">
    <property type="protein sequence ID" value="ACP25321.1"/>
    <property type="molecule type" value="Genomic_DNA"/>
</dbReference>
<reference evidence="3 4" key="1">
    <citation type="journal article" date="2009" name="Appl. Environ. Microbiol.">
        <title>Rhizobium sp. strain NGR234 possesses a remarkable number of secretion systems.</title>
        <authorList>
            <person name="Schmeisser C."/>
            <person name="Liesegang H."/>
            <person name="Krysciak D."/>
            <person name="Bakkou N."/>
            <person name="Le Quere A."/>
            <person name="Wollherr A."/>
            <person name="Heinemeyer I."/>
            <person name="Morgenstern B."/>
            <person name="Pommerening-Roeser A."/>
            <person name="Flores M."/>
            <person name="Palacios R."/>
            <person name="Brenner S."/>
            <person name="Gottschalk G."/>
            <person name="Schmitz R.A."/>
            <person name="Broughton W.J."/>
            <person name="Perret X."/>
            <person name="Strittmatter A.W."/>
            <person name="Streit W.R."/>
        </authorList>
    </citation>
    <scope>NUCLEOTIDE SEQUENCE [LARGE SCALE GENOMIC DNA]</scope>
    <source>
        <strain evidence="4">NBRC 101917 / NGR234</strain>
    </source>
</reference>
<dbReference type="OrthoDB" id="9787920at2"/>
<keyword evidence="4" id="KW-1185">Reference proteome</keyword>
<dbReference type="Gene3D" id="3.40.630.30">
    <property type="match status" value="1"/>
</dbReference>
<dbReference type="KEGG" id="rhi:NGR_c15530"/>